<evidence type="ECO:0000313" key="9">
    <source>
        <dbReference type="EMBL" id="GAA4803753.1"/>
    </source>
</evidence>
<dbReference type="SMART" id="SM00822">
    <property type="entry name" value="PKS_KR"/>
    <property type="match status" value="1"/>
</dbReference>
<dbReference type="InterPro" id="IPR001031">
    <property type="entry name" value="Thioesterase"/>
</dbReference>
<dbReference type="SMART" id="SM00825">
    <property type="entry name" value="PKS_KS"/>
    <property type="match status" value="1"/>
</dbReference>
<evidence type="ECO:0000256" key="3">
    <source>
        <dbReference type="ARBA" id="ARBA00022553"/>
    </source>
</evidence>
<accession>A0ABP9C1U6</accession>
<dbReference type="NCBIfam" id="TIGR01733">
    <property type="entry name" value="AA-adenyl-dom"/>
    <property type="match status" value="1"/>
</dbReference>
<feature type="region of interest" description="Disordered" evidence="6">
    <location>
        <begin position="629"/>
        <end position="650"/>
    </location>
</feature>
<gene>
    <name evidence="9" type="ORF">GCM10023220_36330</name>
</gene>
<dbReference type="Gene3D" id="3.40.50.12780">
    <property type="entry name" value="N-terminal domain of ligase-like"/>
    <property type="match status" value="2"/>
</dbReference>
<evidence type="ECO:0000256" key="4">
    <source>
        <dbReference type="ARBA" id="ARBA00022679"/>
    </source>
</evidence>
<dbReference type="CDD" id="cd00833">
    <property type="entry name" value="PKS"/>
    <property type="match status" value="1"/>
</dbReference>
<dbReference type="InterPro" id="IPR057326">
    <property type="entry name" value="KR_dom"/>
</dbReference>
<dbReference type="Gene3D" id="3.30.70.3290">
    <property type="match status" value="1"/>
</dbReference>
<evidence type="ECO:0008006" key="11">
    <source>
        <dbReference type="Google" id="ProtNLM"/>
    </source>
</evidence>
<dbReference type="PROSITE" id="PS50075">
    <property type="entry name" value="CARRIER"/>
    <property type="match status" value="2"/>
</dbReference>
<dbReference type="Gene3D" id="3.40.50.1820">
    <property type="entry name" value="alpha/beta hydrolase"/>
    <property type="match status" value="1"/>
</dbReference>
<protein>
    <recommendedName>
        <fullName evidence="11">Non-ribosomal peptide synthetase</fullName>
    </recommendedName>
</protein>
<dbReference type="InterPro" id="IPR020841">
    <property type="entry name" value="PKS_Beta-ketoAc_synthase_dom"/>
</dbReference>
<keyword evidence="5" id="KW-0012">Acyltransferase</keyword>
<feature type="compositionally biased region" description="Basic and acidic residues" evidence="6">
    <location>
        <begin position="152"/>
        <end position="161"/>
    </location>
</feature>
<dbReference type="InterPro" id="IPR036736">
    <property type="entry name" value="ACP-like_sf"/>
</dbReference>
<dbReference type="Pfam" id="PF00501">
    <property type="entry name" value="AMP-binding"/>
    <property type="match status" value="2"/>
</dbReference>
<dbReference type="PANTHER" id="PTHR45527:SF1">
    <property type="entry name" value="FATTY ACID SYNTHASE"/>
    <property type="match status" value="1"/>
</dbReference>
<dbReference type="Pfam" id="PF00109">
    <property type="entry name" value="ketoacyl-synt"/>
    <property type="match status" value="1"/>
</dbReference>
<dbReference type="Pfam" id="PF00975">
    <property type="entry name" value="Thioesterase"/>
    <property type="match status" value="1"/>
</dbReference>
<dbReference type="InterPro" id="IPR016039">
    <property type="entry name" value="Thiolase-like"/>
</dbReference>
<evidence type="ECO:0000259" key="7">
    <source>
        <dbReference type="PROSITE" id="PS50075"/>
    </source>
</evidence>
<dbReference type="Gene3D" id="3.30.559.10">
    <property type="entry name" value="Chloramphenicol acetyltransferase-like domain"/>
    <property type="match status" value="1"/>
</dbReference>
<feature type="region of interest" description="Disordered" evidence="6">
    <location>
        <begin position="1572"/>
        <end position="1599"/>
    </location>
</feature>
<reference evidence="10" key="1">
    <citation type="journal article" date="2019" name="Int. J. Syst. Evol. Microbiol.">
        <title>The Global Catalogue of Microorganisms (GCM) 10K type strain sequencing project: providing services to taxonomists for standard genome sequencing and annotation.</title>
        <authorList>
            <consortium name="The Broad Institute Genomics Platform"/>
            <consortium name="The Broad Institute Genome Sequencing Center for Infectious Disease"/>
            <person name="Wu L."/>
            <person name="Ma J."/>
        </authorList>
    </citation>
    <scope>NUCLEOTIDE SEQUENCE [LARGE SCALE GENOMIC DNA]</scope>
    <source>
        <strain evidence="10">JCM 18081</strain>
    </source>
</reference>
<dbReference type="Pfam" id="PF16197">
    <property type="entry name" value="KAsynt_C_assoc"/>
    <property type="match status" value="1"/>
</dbReference>
<evidence type="ECO:0000256" key="2">
    <source>
        <dbReference type="ARBA" id="ARBA00022450"/>
    </source>
</evidence>
<feature type="domain" description="Carrier" evidence="7">
    <location>
        <begin position="2810"/>
        <end position="2885"/>
    </location>
</feature>
<keyword evidence="3" id="KW-0597">Phosphoprotein</keyword>
<organism evidence="9 10">
    <name type="scientific">Streptomyces ziwulingensis</name>
    <dbReference type="NCBI Taxonomy" id="1045501"/>
    <lineage>
        <taxon>Bacteria</taxon>
        <taxon>Bacillati</taxon>
        <taxon>Actinomycetota</taxon>
        <taxon>Actinomycetes</taxon>
        <taxon>Kitasatosporales</taxon>
        <taxon>Streptomycetaceae</taxon>
        <taxon>Streptomyces</taxon>
    </lineage>
</organism>
<dbReference type="Gene3D" id="3.30.559.30">
    <property type="entry name" value="Nonribosomal peptide synthetase, condensation domain"/>
    <property type="match status" value="1"/>
</dbReference>
<dbReference type="PANTHER" id="PTHR45527">
    <property type="entry name" value="NONRIBOSOMAL PEPTIDE SYNTHETASE"/>
    <property type="match status" value="1"/>
</dbReference>
<dbReference type="InterPro" id="IPR006162">
    <property type="entry name" value="Ppantetheine_attach_site"/>
</dbReference>
<dbReference type="PROSITE" id="PS00606">
    <property type="entry name" value="KS3_1"/>
    <property type="match status" value="1"/>
</dbReference>
<dbReference type="InterPro" id="IPR036291">
    <property type="entry name" value="NAD(P)-bd_dom_sf"/>
</dbReference>
<dbReference type="InterPro" id="IPR018201">
    <property type="entry name" value="Ketoacyl_synth_AS"/>
</dbReference>
<dbReference type="SUPFAM" id="SSF56801">
    <property type="entry name" value="Acetyl-CoA synthetase-like"/>
    <property type="match status" value="2"/>
</dbReference>
<feature type="domain" description="Ketosynthase family 3 (KS3)" evidence="8">
    <location>
        <begin position="1701"/>
        <end position="2107"/>
    </location>
</feature>
<dbReference type="SUPFAM" id="SSF51735">
    <property type="entry name" value="NAD(P)-binding Rossmann-fold domains"/>
    <property type="match status" value="2"/>
</dbReference>
<dbReference type="Pfam" id="PF08659">
    <property type="entry name" value="KR"/>
    <property type="match status" value="1"/>
</dbReference>
<dbReference type="SUPFAM" id="SSF47336">
    <property type="entry name" value="ACP-like"/>
    <property type="match status" value="3"/>
</dbReference>
<dbReference type="InterPro" id="IPR032821">
    <property type="entry name" value="PKS_assoc"/>
</dbReference>
<name>A0ABP9C1U6_9ACTN</name>
<dbReference type="InterPro" id="IPR013968">
    <property type="entry name" value="PKS_KR"/>
</dbReference>
<dbReference type="Pfam" id="PF00550">
    <property type="entry name" value="PP-binding"/>
    <property type="match status" value="3"/>
</dbReference>
<dbReference type="Gene3D" id="3.40.47.10">
    <property type="match status" value="1"/>
</dbReference>
<dbReference type="InterPro" id="IPR000873">
    <property type="entry name" value="AMP-dep_synth/lig_dom"/>
</dbReference>
<dbReference type="PROSITE" id="PS00455">
    <property type="entry name" value="AMP_BINDING"/>
    <property type="match status" value="1"/>
</dbReference>
<dbReference type="InterPro" id="IPR020845">
    <property type="entry name" value="AMP-binding_CS"/>
</dbReference>
<keyword evidence="4" id="KW-0808">Transferase</keyword>
<dbReference type="Gene3D" id="3.40.50.720">
    <property type="entry name" value="NAD(P)-binding Rossmann-like Domain"/>
    <property type="match status" value="1"/>
</dbReference>
<evidence type="ECO:0000313" key="10">
    <source>
        <dbReference type="Proteomes" id="UP001501265"/>
    </source>
</evidence>
<sequence>MSTDVTSVSGSAARRPASALADAVLARSRRTPSAVVVEDGTHLLDHAGLDRLSGLVAARLRDLGVGPGQAVAVCLPRSWRLVCVLLGVRRAGATVVPLDRLSPPDRRRHILDDSGAVAVVHDGLPPVTGEFLALDAGLLLRDGTDQDDGDDRDGQADRDTGRGGGGGARQEVPAAVPSRATGDTGTGFVFYTSGSTGRPKGVEVTDAGVLRLAEPGYIGLRPGARYACLSNPAFDALSFEVWVPLLTGGVCVILDDEQVHSPHRLAAALTDRGIDTLFITAALFNAVVERVPDCFGTVSQVLVGGEQLDARLIRRWYDANPAARTVLHNAYGPTEATTFALCHPIPRDFAGATVPIGTPLPGTRTLLRTEDGRTAEPDETAELLLAGPALARGYRNLPEQTERSFIVLPGTEGGEGGEGGEERWYRTGDLVRRDTEGRVTYVGRADRQVKVRGFRIEPGEVERRVLAHPAVRQAYVCTRRDEAGRSELLAFVVLGGDLAFDAYDRHLTTGLPPYMRPHHTHLVPELPLTANGKVDRDALLRDAPAPWRRPYEGDTPVSDEQRPVLGLAEDILGVPGLRPDDRWIPHGGDSLKALRFRFEVMRRFGVDLPQSLVLTADLAALAAAVHAPDAAGGEHPPVPAASGEPTAPATREQERLWFLHQRDPEDRAYDVPLVFRLRGAVDRAALRAAVLGLVERHAALRTRLVPTPQGLRQRAGDPYDPWERLDADEGTRWRDLADRFFDHRFDLTDPRMLRAAWAGGPDTGVLLLHLHHVAVDGWSLSLLFRDLADAYSAALRGESGGPAAPAAITPLDYARWQRQWQESAAYGRRRARLGERYGRHGELSPTLPGSGTAAARPRARLLRTSLDLVRRSALDRLATERGLTRFQLLVSAFAASVYGVTGQDRPLVATPVAGRPRPEFADAVGMFANTVLLELPLRPHEGLATHLASHADAVRDVLEDQEVALADLLADPALRERTPLFDYLFVLENTDFSALRLDHCEVRPAWPEPLGAKCALTLSVVEHESGFDCLWEYRDDLGAERAEAAARLFRRCLDHLTGDDDGVTLHELIADHRRGLPDTGRGETLAPDFATVADGFARQVAATPHAPALTDGETTLTYAELDAQANELAAGLRARHPLPADPAAPACVALYLQPSAEHLVALLAAARLGVTVVPLDPAYPPSLLRHVLDQADPLCVLVAQRDLDVLDTLAPASLPRHPVALADAPTAAPVPSAHQGLRPLYTLFTSGSTGVPKGVQVPDRTLCNLLTWQRAAGGLGRPARTQQFSMLSFDVSFQEIFTTLCSGGLLHLVDPAWRHDVPALLRQLESAAVERIFLPYVALQLLAEHGVRTGRYPSRLREVVTAGEQLVCTDAIRRWFAGLPGARLFNHYGPTETHVVSALCLEGDPAGWPLRPAIGRPVAGAVLRVVDGSGHPVAPQATGELLIGGVMARRCYLGDQAAHRERFTDDPELGVLYRTGDLARFDAQGLLHYAGRDDAQIKLAGHRLELGQVEAALLQYPGVVNAVAAVADGHLVAALECRGGDPDPVALAEHLSALLPAHARIARFRRVSALPRTPSGKLDRRATLTASGHDLSRTDPAATGLSPLEERLTAVFEDVTGKRIGVRQRYFDAGATSLDLMRFQLACDGEDGLSFSVPDLFEHVTLRALAGHLAGRHGAGTDGAGHAVPRTGRAAGAGPDREAGDEPVAVIGMAVRLPGAPDLAAFWDLVTSGRRGIEHFPAADGRVGARSQMDGLLAFDPGRFTLSPGEARLMDPQQRHLLMSCVEALAHAGIGDPAGRGVGLIAACGENTYFQHMLREGDPDALPDTFRLALHHEKDFLATKAAYHLGLTGPAFTVQSACSSSLVGVHLAAALLRQGDADVMLVGGVLVDTGLTDGYTYRPQHIFSPDGHCRPFSADAAGTVGGSGTGVVVLKPLAAARRDGDTVYAVVTGSGINNDGADKLSYSAPARSGQRAAIRAALHRSGRGGTDLGYVEAHGTGTALGDPVEAAALREAYGLADDAGVALSSVKSQIGHLGAAAGVVGMVRAVLAVHHGVVPPTADFDRLNPEIDAGPFRVPVTAEPWPRDVPRVAAVSSFGIGGTNAHLLLEHPSHRPAGPAPDAGVPAGLPAAVPCVVLSAASAAALRADGRRIADYLDAHPGSYPQVLRHLQAGRPALGHRAAAVCPDAASAAAWLRAPAPVAVPAVREEAPARSDDPRFLAEAWTAGRGVAWPEGPAWAPWDFPPPAFDTSEYDFPRAPGRAASAPAPVPTPVPGPEEAALPPRRLPAGQWLHQPQWTRLRRARSGVPSGPGAVPAALPAGRAPGAPVDGPAEAGPVRRTAVVVTPDAGGATGADTWRFLEEHYARVVRVRPATALDRLADDRYEADPCDAGQLAALLALVDDGGGSGVDWLHALPLALDGRVDERALEDAQRVCLDAVAALSKALGGLPAARRPRVWLLSHQAQPVTGTVATPLAGLLAAGVETPRQELGVVPRWIDLPGPDPVDWAPYLPALLCDAAPAPRVVALRDGYWWHRPVQPVPAPELPADGVRVAEPGTHLILGGTGGIGVTLATRLLADPANRVVLLARGTGTPAGLRPYKDRVTLVGADLATEDLDALADRLAPHLDGLAGVVHAAGTAAGGLLAGRVATTARRATAAKLRGALLVERLAARHTPAYVAYCSSMAAQHGGVGQFDYAAANACLDAFAHYTPPPSRPASGGGGAVTDRLSIGWDIWREVGMARQALSGDRRHQEHLRVALTPEDGAAVFAHALRLRLPHLMVSTTPLPEARFFYEAAPAARQEPSAQEPFTREDRPGDPAAELTEVLCELLGVDTVAPDAPLYDLGADSLTLLELLEEVKRRYGTDIDLAALGHRVSLTEILGKLGGDPRRPAVPGAGAQVWQEGPAQAEAEVEVWQRGTGEDVLCLVHPVGGDIQAYRPLVSALPGELTVCLIPDPALRDPRLPARSIADRAADYLRAVRAAFPDAGPRLRLAGWSFGAWTALSMAALAERDERPVAGLYLLDPPPPGAGTEFAAYDKAQVDEVFARELGGSRAGGLTDPGRAYAERLARCCRANLAAMAEHRLPRITATATTVWLAERPVDAPSLAPRPTPPGAWDAHLPRTSRVHRVDADHYGLVAAPHARDVAAVLAADPGRSVRQP</sequence>
<dbReference type="PROSITE" id="PS00012">
    <property type="entry name" value="PHOSPHOPANTETHEINE"/>
    <property type="match status" value="1"/>
</dbReference>
<comment type="caution">
    <text evidence="9">The sequence shown here is derived from an EMBL/GenBank/DDBJ whole genome shotgun (WGS) entry which is preliminary data.</text>
</comment>
<dbReference type="InterPro" id="IPR014031">
    <property type="entry name" value="Ketoacyl_synth_C"/>
</dbReference>
<dbReference type="InterPro" id="IPR014030">
    <property type="entry name" value="Ketoacyl_synth_N"/>
</dbReference>
<keyword evidence="10" id="KW-1185">Reference proteome</keyword>
<evidence type="ECO:0000256" key="6">
    <source>
        <dbReference type="SAM" id="MobiDB-lite"/>
    </source>
</evidence>
<feature type="compositionally biased region" description="Low complexity" evidence="6">
    <location>
        <begin position="2302"/>
        <end position="2324"/>
    </location>
</feature>
<dbReference type="InterPro" id="IPR042099">
    <property type="entry name" value="ANL_N_sf"/>
</dbReference>
<dbReference type="EMBL" id="BAABIG010000033">
    <property type="protein sequence ID" value="GAA4803753.1"/>
    <property type="molecule type" value="Genomic_DNA"/>
</dbReference>
<proteinExistence type="predicted"/>
<evidence type="ECO:0000259" key="8">
    <source>
        <dbReference type="PROSITE" id="PS52004"/>
    </source>
</evidence>
<dbReference type="Gene3D" id="1.10.1200.10">
    <property type="entry name" value="ACP-like"/>
    <property type="match status" value="3"/>
</dbReference>
<dbReference type="Pfam" id="PF02801">
    <property type="entry name" value="Ketoacyl-synt_C"/>
    <property type="match status" value="1"/>
</dbReference>
<dbReference type="SMART" id="SM00823">
    <property type="entry name" value="PKS_PP"/>
    <property type="match status" value="3"/>
</dbReference>
<feature type="region of interest" description="Disordered" evidence="6">
    <location>
        <begin position="2300"/>
        <end position="2331"/>
    </location>
</feature>
<dbReference type="Pfam" id="PF13193">
    <property type="entry name" value="AMP-binding_C"/>
    <property type="match status" value="1"/>
</dbReference>
<dbReference type="InterPro" id="IPR029058">
    <property type="entry name" value="AB_hydrolase_fold"/>
</dbReference>
<dbReference type="Pfam" id="PF00668">
    <property type="entry name" value="Condensation"/>
    <property type="match status" value="1"/>
</dbReference>
<feature type="domain" description="Carrier" evidence="7">
    <location>
        <begin position="1599"/>
        <end position="1673"/>
    </location>
</feature>
<dbReference type="PROSITE" id="PS52004">
    <property type="entry name" value="KS3_2"/>
    <property type="match status" value="1"/>
</dbReference>
<evidence type="ECO:0000256" key="5">
    <source>
        <dbReference type="ARBA" id="ARBA00023315"/>
    </source>
</evidence>
<dbReference type="InterPro" id="IPR001242">
    <property type="entry name" value="Condensation_dom"/>
</dbReference>
<keyword evidence="2" id="KW-0596">Phosphopantetheine</keyword>
<feature type="region of interest" description="Disordered" evidence="6">
    <location>
        <begin position="143"/>
        <end position="181"/>
    </location>
</feature>
<dbReference type="Gene3D" id="3.30.300.30">
    <property type="match status" value="2"/>
</dbReference>
<dbReference type="InterPro" id="IPR045851">
    <property type="entry name" value="AMP-bd_C_sf"/>
</dbReference>
<dbReference type="InterPro" id="IPR020806">
    <property type="entry name" value="PKS_PP-bd"/>
</dbReference>
<comment type="cofactor">
    <cofactor evidence="1">
        <name>pantetheine 4'-phosphate</name>
        <dbReference type="ChEBI" id="CHEBI:47942"/>
    </cofactor>
</comment>
<dbReference type="RefSeq" id="WP_345620791.1">
    <property type="nucleotide sequence ID" value="NZ_BAABIG010000033.1"/>
</dbReference>
<evidence type="ECO:0000256" key="1">
    <source>
        <dbReference type="ARBA" id="ARBA00001957"/>
    </source>
</evidence>
<dbReference type="InterPro" id="IPR023213">
    <property type="entry name" value="CAT-like_dom_sf"/>
</dbReference>
<dbReference type="SUPFAM" id="SSF52777">
    <property type="entry name" value="CoA-dependent acyltransferases"/>
    <property type="match status" value="2"/>
</dbReference>
<dbReference type="Proteomes" id="UP001501265">
    <property type="component" value="Unassembled WGS sequence"/>
</dbReference>
<dbReference type="SUPFAM" id="SSF53474">
    <property type="entry name" value="alpha/beta-Hydrolases"/>
    <property type="match status" value="1"/>
</dbReference>
<dbReference type="InterPro" id="IPR025110">
    <property type="entry name" value="AMP-bd_C"/>
</dbReference>
<dbReference type="InterPro" id="IPR009081">
    <property type="entry name" value="PP-bd_ACP"/>
</dbReference>
<dbReference type="InterPro" id="IPR010071">
    <property type="entry name" value="AA_adenyl_dom"/>
</dbReference>
<dbReference type="SUPFAM" id="SSF53901">
    <property type="entry name" value="Thiolase-like"/>
    <property type="match status" value="1"/>
</dbReference>